<evidence type="ECO:0000256" key="4">
    <source>
        <dbReference type="ARBA" id="ARBA00022440"/>
    </source>
</evidence>
<keyword evidence="7" id="KW-0969">Cilium</keyword>
<organism evidence="7 8">
    <name type="scientific">Pyrococcus horikoshii</name>
    <dbReference type="NCBI Taxonomy" id="53953"/>
    <lineage>
        <taxon>Archaea</taxon>
        <taxon>Methanobacteriati</taxon>
        <taxon>Methanobacteriota</taxon>
        <taxon>Thermococci</taxon>
        <taxon>Thermococcales</taxon>
        <taxon>Thermococcaceae</taxon>
        <taxon>Pyrococcus</taxon>
    </lineage>
</organism>
<evidence type="ECO:0000256" key="5">
    <source>
        <dbReference type="RuleBase" id="RU361282"/>
    </source>
</evidence>
<dbReference type="Pfam" id="PF01917">
    <property type="entry name" value="Flagellin_arch-type"/>
    <property type="match status" value="1"/>
</dbReference>
<feature type="transmembrane region" description="Helical" evidence="6">
    <location>
        <begin position="6"/>
        <end position="30"/>
    </location>
</feature>
<dbReference type="Proteomes" id="UP000617544">
    <property type="component" value="Unassembled WGS sequence"/>
</dbReference>
<accession>A0A832SMA6</accession>
<comment type="caution">
    <text evidence="7">The sequence shown here is derived from an EMBL/GenBank/DDBJ whole genome shotgun (WGS) entry which is preliminary data.</text>
</comment>
<dbReference type="InterPro" id="IPR013373">
    <property type="entry name" value="Flagellin/pilin_N_arc"/>
</dbReference>
<comment type="subcellular location">
    <subcellularLocation>
        <location evidence="2 5">Archaeal flagellum</location>
    </subcellularLocation>
</comment>
<keyword evidence="7" id="KW-0282">Flagellum</keyword>
<keyword evidence="6" id="KW-1133">Transmembrane helix</keyword>
<dbReference type="NCBIfam" id="TIGR02537">
    <property type="entry name" value="arch_flag_Nterm"/>
    <property type="match status" value="1"/>
</dbReference>
<dbReference type="EMBL" id="DUJN01000004">
    <property type="protein sequence ID" value="HII60882.1"/>
    <property type="molecule type" value="Genomic_DNA"/>
</dbReference>
<evidence type="ECO:0000256" key="2">
    <source>
        <dbReference type="ARBA" id="ARBA00004618"/>
    </source>
</evidence>
<dbReference type="GO" id="GO:0005198">
    <property type="term" value="F:structural molecule activity"/>
    <property type="evidence" value="ECO:0007669"/>
    <property type="project" value="InterPro"/>
</dbReference>
<keyword evidence="6" id="KW-0812">Transmembrane</keyword>
<dbReference type="AlphaFoldDB" id="A0A832SMA6"/>
<evidence type="ECO:0000313" key="8">
    <source>
        <dbReference type="Proteomes" id="UP000617544"/>
    </source>
</evidence>
<dbReference type="InterPro" id="IPR002774">
    <property type="entry name" value="Flagellin_arc-type"/>
</dbReference>
<dbReference type="GO" id="GO:0097588">
    <property type="term" value="P:archaeal or bacterial-type flagellum-dependent cell motility"/>
    <property type="evidence" value="ECO:0007669"/>
    <property type="project" value="InterPro"/>
</dbReference>
<protein>
    <recommendedName>
        <fullName evidence="5">Flagellin</fullName>
    </recommendedName>
</protein>
<name>A0A832SMA6_PYRHR</name>
<evidence type="ECO:0000256" key="3">
    <source>
        <dbReference type="ARBA" id="ARBA00010256"/>
    </source>
</evidence>
<dbReference type="NCBIfam" id="NF006325">
    <property type="entry name" value="PRK08541.1"/>
    <property type="match status" value="1"/>
</dbReference>
<dbReference type="PANTHER" id="PTHR35903:SF1">
    <property type="entry name" value="FLAGELLIN B1"/>
    <property type="match status" value="1"/>
</dbReference>
<keyword evidence="6" id="KW-0472">Membrane</keyword>
<evidence type="ECO:0000256" key="6">
    <source>
        <dbReference type="SAM" id="Phobius"/>
    </source>
</evidence>
<gene>
    <name evidence="7" type="ORF">HA331_03845</name>
</gene>
<comment type="function">
    <text evidence="1 5">Flagellin is the subunit protein which polymerizes to form the filaments of archaeal flagella.</text>
</comment>
<evidence type="ECO:0000313" key="7">
    <source>
        <dbReference type="EMBL" id="HII60882.1"/>
    </source>
</evidence>
<comment type="similarity">
    <text evidence="3 5">Belongs to the archaeal flagellin family.</text>
</comment>
<reference evidence="7" key="1">
    <citation type="journal article" date="2020" name="bioRxiv">
        <title>A rank-normalized archaeal taxonomy based on genome phylogeny resolves widespread incomplete and uneven classifications.</title>
        <authorList>
            <person name="Rinke C."/>
            <person name="Chuvochina M."/>
            <person name="Mussig A.J."/>
            <person name="Chaumeil P.-A."/>
            <person name="Waite D.W."/>
            <person name="Whitman W.B."/>
            <person name="Parks D.H."/>
            <person name="Hugenholtz P."/>
        </authorList>
    </citation>
    <scope>NUCLEOTIDE SEQUENCE</scope>
    <source>
        <strain evidence="7">UBA8834</strain>
    </source>
</reference>
<sequence length="335" mass="35563">MPRKGAVGIGTLIVFIAMVLVAAVAAAVLINTSGYLQQKSQATGRQTTQEVASGIKVTRVVGKADSATNPTYIQELAVYITPNAGSSGIDLTKVRITLSDGQKQAIFKYRVGNSANELYFLAELMQNLGATIKFDNGSVQVYFDPTDWTSAAPTVIIDTTNKVIEIVNATVDSNDNHIKPATDSNVTISFDTPVSLYAFANPVSDVFDNDAFNNLTTKTDFGIAVLQDSDGSLDNKEYPTLTKGDLVVLALRVGGTQSLGYSSGVSKISVISTTTTDVLTKQSSVNVTITWTAVFGNGFDTGTKVTGKVIPEFGAPGIIEFTTPSTYTQQVIELQ</sequence>
<keyword evidence="7" id="KW-0966">Cell projection</keyword>
<evidence type="ECO:0000256" key="1">
    <source>
        <dbReference type="ARBA" id="ARBA00002236"/>
    </source>
</evidence>
<dbReference type="PANTHER" id="PTHR35903">
    <property type="entry name" value="FLAGELLIN B1"/>
    <property type="match status" value="1"/>
</dbReference>
<keyword evidence="4 5" id="KW-0974">Archaeal flagellum</keyword>
<dbReference type="GO" id="GO:0097589">
    <property type="term" value="C:archaeal-type flagellum"/>
    <property type="evidence" value="ECO:0007669"/>
    <property type="project" value="UniProtKB-SubCell"/>
</dbReference>
<proteinExistence type="inferred from homology"/>
<dbReference type="RefSeq" id="WP_281070664.1">
    <property type="nucleotide sequence ID" value="NZ_DUJN01000004.1"/>
</dbReference>